<reference evidence="2" key="2">
    <citation type="journal article" date="2017" name="Nat. Plants">
        <title>The Aegilops tauschii genome reveals multiple impacts of transposons.</title>
        <authorList>
            <person name="Zhao G."/>
            <person name="Zou C."/>
            <person name="Li K."/>
            <person name="Wang K."/>
            <person name="Li T."/>
            <person name="Gao L."/>
            <person name="Zhang X."/>
            <person name="Wang H."/>
            <person name="Yang Z."/>
            <person name="Liu X."/>
            <person name="Jiang W."/>
            <person name="Mao L."/>
            <person name="Kong X."/>
            <person name="Jiao Y."/>
            <person name="Jia J."/>
        </authorList>
    </citation>
    <scope>NUCLEOTIDE SEQUENCE [LARGE SCALE GENOMIC DNA]</scope>
    <source>
        <strain evidence="2">cv. AL8/78</strain>
    </source>
</reference>
<reference evidence="2" key="1">
    <citation type="journal article" date="2014" name="Science">
        <title>Ancient hybridizations among the ancestral genomes of bread wheat.</title>
        <authorList>
            <consortium name="International Wheat Genome Sequencing Consortium,"/>
            <person name="Marcussen T."/>
            <person name="Sandve S.R."/>
            <person name="Heier L."/>
            <person name="Spannagl M."/>
            <person name="Pfeifer M."/>
            <person name="Jakobsen K.S."/>
            <person name="Wulff B.B."/>
            <person name="Steuernagel B."/>
            <person name="Mayer K.F."/>
            <person name="Olsen O.A."/>
        </authorList>
    </citation>
    <scope>NUCLEOTIDE SEQUENCE [LARGE SCALE GENOMIC DNA]</scope>
    <source>
        <strain evidence="2">cv. AL8/78</strain>
    </source>
</reference>
<keyword evidence="2" id="KW-1185">Reference proteome</keyword>
<dbReference type="STRING" id="200361.A0A453BIM8"/>
<sequence>RNMLKRGHFHVGDNIETCVLCTAHEEETIDHLIFNCTFSQTCWSKIGISYNFGISRIEATIRAKEIYSSRLLFEIFTITAWNIWKERDNFIFNQINPSYRAWPERTRADLTWLRYRVSPDLSAYITSFVNSL</sequence>
<dbReference type="Gramene" id="AET2Gv20520300.1">
    <property type="protein sequence ID" value="AET2Gv20520300.1"/>
    <property type="gene ID" value="AET2Gv20520300"/>
</dbReference>
<protein>
    <recommendedName>
        <fullName evidence="3">Reverse transcriptase zinc-binding domain-containing protein</fullName>
    </recommendedName>
</protein>
<accession>A0A453BIM8</accession>
<evidence type="ECO:0000313" key="2">
    <source>
        <dbReference type="Proteomes" id="UP000015105"/>
    </source>
</evidence>
<reference evidence="1" key="4">
    <citation type="submission" date="2019-03" db="UniProtKB">
        <authorList>
            <consortium name="EnsemblPlants"/>
        </authorList>
    </citation>
    <scope>IDENTIFICATION</scope>
</reference>
<dbReference type="EnsemblPlants" id="AET2Gv20520300.1">
    <property type="protein sequence ID" value="AET2Gv20520300.1"/>
    <property type="gene ID" value="AET2Gv20520300"/>
</dbReference>
<reference evidence="1" key="5">
    <citation type="journal article" date="2021" name="G3 (Bethesda)">
        <title>Aegilops tauschii genome assembly Aet v5.0 features greater sequence contiguity and improved annotation.</title>
        <authorList>
            <person name="Wang L."/>
            <person name="Zhu T."/>
            <person name="Rodriguez J.C."/>
            <person name="Deal K.R."/>
            <person name="Dubcovsky J."/>
            <person name="McGuire P.E."/>
            <person name="Lux T."/>
            <person name="Spannagl M."/>
            <person name="Mayer K.F.X."/>
            <person name="Baldrich P."/>
            <person name="Meyers B.C."/>
            <person name="Huo N."/>
            <person name="Gu Y.Q."/>
            <person name="Zhou H."/>
            <person name="Devos K.M."/>
            <person name="Bennetzen J.L."/>
            <person name="Unver T."/>
            <person name="Budak H."/>
            <person name="Gulick P.J."/>
            <person name="Galiba G."/>
            <person name="Kalapos B."/>
            <person name="Nelson D.R."/>
            <person name="Li P."/>
            <person name="You F.M."/>
            <person name="Luo M.C."/>
            <person name="Dvorak J."/>
        </authorList>
    </citation>
    <scope>NUCLEOTIDE SEQUENCE [LARGE SCALE GENOMIC DNA]</scope>
    <source>
        <strain evidence="1">cv. AL8/78</strain>
    </source>
</reference>
<proteinExistence type="predicted"/>
<reference evidence="1" key="3">
    <citation type="journal article" date="2017" name="Nature">
        <title>Genome sequence of the progenitor of the wheat D genome Aegilops tauschii.</title>
        <authorList>
            <person name="Luo M.C."/>
            <person name="Gu Y.Q."/>
            <person name="Puiu D."/>
            <person name="Wang H."/>
            <person name="Twardziok S.O."/>
            <person name="Deal K.R."/>
            <person name="Huo N."/>
            <person name="Zhu T."/>
            <person name="Wang L."/>
            <person name="Wang Y."/>
            <person name="McGuire P.E."/>
            <person name="Liu S."/>
            <person name="Long H."/>
            <person name="Ramasamy R.K."/>
            <person name="Rodriguez J.C."/>
            <person name="Van S.L."/>
            <person name="Yuan L."/>
            <person name="Wang Z."/>
            <person name="Xia Z."/>
            <person name="Xiao L."/>
            <person name="Anderson O.D."/>
            <person name="Ouyang S."/>
            <person name="Liang Y."/>
            <person name="Zimin A.V."/>
            <person name="Pertea G."/>
            <person name="Qi P."/>
            <person name="Bennetzen J.L."/>
            <person name="Dai X."/>
            <person name="Dawson M.W."/>
            <person name="Muller H.G."/>
            <person name="Kugler K."/>
            <person name="Rivarola-Duarte L."/>
            <person name="Spannagl M."/>
            <person name="Mayer K.F.X."/>
            <person name="Lu F.H."/>
            <person name="Bevan M.W."/>
            <person name="Leroy P."/>
            <person name="Li P."/>
            <person name="You F.M."/>
            <person name="Sun Q."/>
            <person name="Liu Z."/>
            <person name="Lyons E."/>
            <person name="Wicker T."/>
            <person name="Salzberg S.L."/>
            <person name="Devos K.M."/>
            <person name="Dvorak J."/>
        </authorList>
    </citation>
    <scope>NUCLEOTIDE SEQUENCE [LARGE SCALE GENOMIC DNA]</scope>
    <source>
        <strain evidence="1">cv. AL8/78</strain>
    </source>
</reference>
<dbReference type="Proteomes" id="UP000015105">
    <property type="component" value="Chromosome 2D"/>
</dbReference>
<dbReference type="AlphaFoldDB" id="A0A453BIM8"/>
<evidence type="ECO:0008006" key="3">
    <source>
        <dbReference type="Google" id="ProtNLM"/>
    </source>
</evidence>
<evidence type="ECO:0000313" key="1">
    <source>
        <dbReference type="EnsemblPlants" id="AET2Gv20520300.1"/>
    </source>
</evidence>
<name>A0A453BIM8_AEGTS</name>
<organism evidence="1 2">
    <name type="scientific">Aegilops tauschii subsp. strangulata</name>
    <name type="common">Goatgrass</name>
    <dbReference type="NCBI Taxonomy" id="200361"/>
    <lineage>
        <taxon>Eukaryota</taxon>
        <taxon>Viridiplantae</taxon>
        <taxon>Streptophyta</taxon>
        <taxon>Embryophyta</taxon>
        <taxon>Tracheophyta</taxon>
        <taxon>Spermatophyta</taxon>
        <taxon>Magnoliopsida</taxon>
        <taxon>Liliopsida</taxon>
        <taxon>Poales</taxon>
        <taxon>Poaceae</taxon>
        <taxon>BOP clade</taxon>
        <taxon>Pooideae</taxon>
        <taxon>Triticodae</taxon>
        <taxon>Triticeae</taxon>
        <taxon>Triticinae</taxon>
        <taxon>Aegilops</taxon>
    </lineage>
</organism>